<protein>
    <recommendedName>
        <fullName evidence="9">Large-conductance mechanosensitive channel</fullName>
    </recommendedName>
</protein>
<evidence type="ECO:0000256" key="8">
    <source>
        <dbReference type="ARBA" id="ARBA00023303"/>
    </source>
</evidence>
<comment type="function">
    <text evidence="9">Channel that opens in response to stretch forces in the membrane lipid bilayer. May participate in the regulation of osmotic pressure changes within the cell.</text>
</comment>
<comment type="subcellular location">
    <subcellularLocation>
        <location evidence="9">Cell membrane</location>
        <topology evidence="9">Multi-pass membrane protein</topology>
    </subcellularLocation>
    <subcellularLocation>
        <location evidence="1">Membrane</location>
        <topology evidence="1">Multi-pass membrane protein</topology>
    </subcellularLocation>
</comment>
<dbReference type="PRINTS" id="PR01264">
    <property type="entry name" value="MECHCHANNEL"/>
</dbReference>
<comment type="subunit">
    <text evidence="9">Homopentamer.</text>
</comment>
<evidence type="ECO:0000256" key="6">
    <source>
        <dbReference type="ARBA" id="ARBA00023065"/>
    </source>
</evidence>
<keyword evidence="2 9" id="KW-0813">Transport</keyword>
<dbReference type="InterPro" id="IPR037673">
    <property type="entry name" value="MSC/AndL"/>
</dbReference>
<dbReference type="RefSeq" id="WP_272163525.1">
    <property type="nucleotide sequence ID" value="NZ_CP116507.1"/>
</dbReference>
<feature type="transmembrane region" description="Helical" evidence="9">
    <location>
        <begin position="73"/>
        <end position="94"/>
    </location>
</feature>
<comment type="similarity">
    <text evidence="9">Belongs to the MscL family.</text>
</comment>
<dbReference type="Pfam" id="PF01741">
    <property type="entry name" value="MscL"/>
    <property type="match status" value="1"/>
</dbReference>
<dbReference type="NCBIfam" id="TIGR00220">
    <property type="entry name" value="mscL"/>
    <property type="match status" value="1"/>
</dbReference>
<dbReference type="Proteomes" id="UP001179600">
    <property type="component" value="Chromosome"/>
</dbReference>
<dbReference type="HAMAP" id="MF_00115">
    <property type="entry name" value="MscL"/>
    <property type="match status" value="1"/>
</dbReference>
<keyword evidence="3 9" id="KW-1003">Cell membrane</keyword>
<dbReference type="PANTHER" id="PTHR30266:SF2">
    <property type="entry name" value="LARGE-CONDUCTANCE MECHANOSENSITIVE CHANNEL"/>
    <property type="match status" value="1"/>
</dbReference>
<dbReference type="InterPro" id="IPR001185">
    <property type="entry name" value="MS_channel"/>
</dbReference>
<dbReference type="InterPro" id="IPR036019">
    <property type="entry name" value="MscL_channel"/>
</dbReference>
<dbReference type="GO" id="GO:0008381">
    <property type="term" value="F:mechanosensitive monoatomic ion channel activity"/>
    <property type="evidence" value="ECO:0007669"/>
    <property type="project" value="UniProtKB-UniRule"/>
</dbReference>
<evidence type="ECO:0000313" key="11">
    <source>
        <dbReference type="EMBL" id="WCG23137.1"/>
    </source>
</evidence>
<keyword evidence="4 9" id="KW-0812">Transmembrane</keyword>
<evidence type="ECO:0000256" key="3">
    <source>
        <dbReference type="ARBA" id="ARBA00022475"/>
    </source>
</evidence>
<feature type="coiled-coil region" evidence="10">
    <location>
        <begin position="93"/>
        <end position="126"/>
    </location>
</feature>
<evidence type="ECO:0000313" key="12">
    <source>
        <dbReference type="Proteomes" id="UP001179600"/>
    </source>
</evidence>
<gene>
    <name evidence="9 11" type="primary">mscL</name>
    <name evidence="11" type="ORF">PML95_02540</name>
</gene>
<keyword evidence="6 9" id="KW-0406">Ion transport</keyword>
<keyword evidence="10" id="KW-0175">Coiled coil</keyword>
<organism evidence="11 12">
    <name type="scientific">Vagococcus lutrae</name>
    <dbReference type="NCBI Taxonomy" id="81947"/>
    <lineage>
        <taxon>Bacteria</taxon>
        <taxon>Bacillati</taxon>
        <taxon>Bacillota</taxon>
        <taxon>Bacilli</taxon>
        <taxon>Lactobacillales</taxon>
        <taxon>Enterococcaceae</taxon>
        <taxon>Vagococcus</taxon>
    </lineage>
</organism>
<dbReference type="SUPFAM" id="SSF81330">
    <property type="entry name" value="Gated mechanosensitive channel"/>
    <property type="match status" value="1"/>
</dbReference>
<keyword evidence="5 9" id="KW-1133">Transmembrane helix</keyword>
<dbReference type="AlphaFoldDB" id="A0AAF0BHN5"/>
<evidence type="ECO:0000256" key="9">
    <source>
        <dbReference type="HAMAP-Rule" id="MF_00115"/>
    </source>
</evidence>
<feature type="transmembrane region" description="Helical" evidence="9">
    <location>
        <begin position="12"/>
        <end position="35"/>
    </location>
</feature>
<evidence type="ECO:0000256" key="7">
    <source>
        <dbReference type="ARBA" id="ARBA00023136"/>
    </source>
</evidence>
<dbReference type="Gene3D" id="1.10.1200.120">
    <property type="entry name" value="Large-conductance mechanosensitive channel, MscL, domain 1"/>
    <property type="match status" value="1"/>
</dbReference>
<proteinExistence type="inferred from homology"/>
<dbReference type="EMBL" id="CP116507">
    <property type="protein sequence ID" value="WCG23137.1"/>
    <property type="molecule type" value="Genomic_DNA"/>
</dbReference>
<reference evidence="11" key="1">
    <citation type="submission" date="2023-01" db="EMBL/GenBank/DDBJ databases">
        <title>Oxazolidinone resistance genes in florfenicol resistant enterococci from beef cattle and veal calves at slaughter.</title>
        <authorList>
            <person name="Biggel M."/>
        </authorList>
    </citation>
    <scope>NUCLEOTIDE SEQUENCE</scope>
    <source>
        <strain evidence="11">K204-1</strain>
    </source>
</reference>
<name>A0AAF0BHN5_9ENTE</name>
<dbReference type="PANTHER" id="PTHR30266">
    <property type="entry name" value="MECHANOSENSITIVE CHANNEL MSCL"/>
    <property type="match status" value="1"/>
</dbReference>
<evidence type="ECO:0000256" key="1">
    <source>
        <dbReference type="ARBA" id="ARBA00004141"/>
    </source>
</evidence>
<keyword evidence="7 9" id="KW-0472">Membrane</keyword>
<keyword evidence="8 9" id="KW-0407">Ion channel</keyword>
<evidence type="ECO:0000256" key="10">
    <source>
        <dbReference type="SAM" id="Coils"/>
    </source>
</evidence>
<evidence type="ECO:0000256" key="4">
    <source>
        <dbReference type="ARBA" id="ARBA00022692"/>
    </source>
</evidence>
<sequence length="147" mass="16064">MIKEFKEFIVQGNALDLAIGVVIGGAFSSIVSALVEGFITPLVEFAIALITGSKTGEISGLSVTLRKGIVLDFNMIVSAIITFFITMFVVFLIVKAMNKARSLSKKQEEEEEVAEELAAAEVYLREIRDLLANDPEAINKIKQDNQP</sequence>
<evidence type="ECO:0000256" key="5">
    <source>
        <dbReference type="ARBA" id="ARBA00022989"/>
    </source>
</evidence>
<evidence type="ECO:0000256" key="2">
    <source>
        <dbReference type="ARBA" id="ARBA00022448"/>
    </source>
</evidence>
<dbReference type="GO" id="GO:0005886">
    <property type="term" value="C:plasma membrane"/>
    <property type="evidence" value="ECO:0007669"/>
    <property type="project" value="UniProtKB-SubCell"/>
</dbReference>
<accession>A0AAF0BHN5</accession>